<dbReference type="GO" id="GO:0016301">
    <property type="term" value="F:kinase activity"/>
    <property type="evidence" value="ECO:0007669"/>
    <property type="project" value="UniProtKB-KW"/>
</dbReference>
<dbReference type="OrthoDB" id="179763at2"/>
<dbReference type="Gene3D" id="3.90.1200.10">
    <property type="match status" value="1"/>
</dbReference>
<keyword evidence="3" id="KW-1185">Reference proteome</keyword>
<protein>
    <submittedName>
        <fullName evidence="2">Thiamine kinase</fullName>
    </submittedName>
</protein>
<reference evidence="3" key="1">
    <citation type="submission" date="2017-02" db="EMBL/GenBank/DDBJ databases">
        <authorList>
            <person name="Varghese N."/>
            <person name="Submissions S."/>
        </authorList>
    </citation>
    <scope>NUCLEOTIDE SEQUENCE [LARGE SCALE GENOMIC DNA]</scope>
    <source>
        <strain evidence="3">DSM 19608</strain>
    </source>
</reference>
<evidence type="ECO:0000313" key="2">
    <source>
        <dbReference type="EMBL" id="SJZ94543.1"/>
    </source>
</evidence>
<dbReference type="InterPro" id="IPR052077">
    <property type="entry name" value="CcrZ_PhaseVar_Mediator"/>
</dbReference>
<accession>A0A1T4PSM7</accession>
<dbReference type="AlphaFoldDB" id="A0A1T4PSM7"/>
<name>A0A1T4PSM7_VIBCI</name>
<dbReference type="STRING" id="1123491.SAMN02745782_01868"/>
<sequence length="289" mass="33413">MARMSWREACQLDPTLQSLTHFFTSTPEYAQTLTGGLTNRCWKITHTADQVFVWRPITLITKGLSISRAQEYQILKAIESSHLGPKAVVMNDQGLLVEWIAGKSQAEESVWESILKVLVQIHQLETSRIPVPPFNYTARVDHYWLHLKPDVKSSPFEPLYQQWRTMPNCASLPLTLCHFDLAGYNLIKTEAGFRAIDWEYASIADPRLDLAISIDVAGEKLLDAVFRYCQLRNIQQVDTWIEGVKAWQPRVRMMAMLWYLLAYQLWGGDEYYQQALRFKEQLIAEHPLP</sequence>
<dbReference type="PANTHER" id="PTHR40086:SF1">
    <property type="entry name" value="CELL CYCLE REGULATOR CCRZ"/>
    <property type="match status" value="1"/>
</dbReference>
<evidence type="ECO:0000313" key="3">
    <source>
        <dbReference type="Proteomes" id="UP000190834"/>
    </source>
</evidence>
<dbReference type="EMBL" id="FUXB01000008">
    <property type="protein sequence ID" value="SJZ94543.1"/>
    <property type="molecule type" value="Genomic_DNA"/>
</dbReference>
<dbReference type="Proteomes" id="UP000190834">
    <property type="component" value="Unassembled WGS sequence"/>
</dbReference>
<keyword evidence="2" id="KW-0808">Transferase</keyword>
<dbReference type="SUPFAM" id="SSF56112">
    <property type="entry name" value="Protein kinase-like (PK-like)"/>
    <property type="match status" value="1"/>
</dbReference>
<organism evidence="2 3">
    <name type="scientific">Vibrio cincinnatiensis DSM 19608</name>
    <dbReference type="NCBI Taxonomy" id="1123491"/>
    <lineage>
        <taxon>Bacteria</taxon>
        <taxon>Pseudomonadati</taxon>
        <taxon>Pseudomonadota</taxon>
        <taxon>Gammaproteobacteria</taxon>
        <taxon>Vibrionales</taxon>
        <taxon>Vibrionaceae</taxon>
        <taxon>Vibrio</taxon>
    </lineage>
</organism>
<proteinExistence type="predicted"/>
<dbReference type="GeneID" id="70583957"/>
<evidence type="ECO:0000259" key="1">
    <source>
        <dbReference type="Pfam" id="PF01636"/>
    </source>
</evidence>
<dbReference type="RefSeq" id="WP_078926255.1">
    <property type="nucleotide sequence ID" value="NZ_FUXB01000008.1"/>
</dbReference>
<dbReference type="Gene3D" id="3.30.200.20">
    <property type="entry name" value="Phosphorylase Kinase, domain 1"/>
    <property type="match status" value="1"/>
</dbReference>
<dbReference type="PANTHER" id="PTHR40086">
    <property type="entry name" value="PHOSPHOTRANSFERASE YTMP-RELATED"/>
    <property type="match status" value="1"/>
</dbReference>
<dbReference type="Pfam" id="PF01636">
    <property type="entry name" value="APH"/>
    <property type="match status" value="1"/>
</dbReference>
<gene>
    <name evidence="2" type="ORF">SAMN02745782_01868</name>
</gene>
<dbReference type="InterPro" id="IPR002575">
    <property type="entry name" value="Aminoglycoside_PTrfase"/>
</dbReference>
<dbReference type="InterPro" id="IPR011009">
    <property type="entry name" value="Kinase-like_dom_sf"/>
</dbReference>
<feature type="domain" description="Aminoglycoside phosphotransferase" evidence="1">
    <location>
        <begin position="32"/>
        <end position="224"/>
    </location>
</feature>
<keyword evidence="2" id="KW-0418">Kinase</keyword>